<dbReference type="EMBL" id="KT805662">
    <property type="protein sequence ID" value="AMM42914.1"/>
    <property type="molecule type" value="mRNA"/>
</dbReference>
<organism evidence="1">
    <name type="scientific">Vernicia fordii</name>
    <name type="common">Tung</name>
    <name type="synonym">Aleurites fordii</name>
    <dbReference type="NCBI Taxonomy" id="73154"/>
    <lineage>
        <taxon>Eukaryota</taxon>
        <taxon>Viridiplantae</taxon>
        <taxon>Streptophyta</taxon>
        <taxon>Embryophyta</taxon>
        <taxon>Tracheophyta</taxon>
        <taxon>Spermatophyta</taxon>
        <taxon>Magnoliopsida</taxon>
        <taxon>eudicotyledons</taxon>
        <taxon>Gunneridae</taxon>
        <taxon>Pentapetalae</taxon>
        <taxon>rosids</taxon>
        <taxon>fabids</taxon>
        <taxon>Malpighiales</taxon>
        <taxon>Euphorbiaceae</taxon>
        <taxon>Crotonoideae</taxon>
        <taxon>Aleuritideae</taxon>
        <taxon>Vernicia</taxon>
    </lineage>
</organism>
<dbReference type="AlphaFoldDB" id="A0A127AUR0"/>
<proteinExistence type="evidence at transcript level"/>
<accession>A0A127AUR0</accession>
<protein>
    <submittedName>
        <fullName evidence="1">LRR-RLK</fullName>
    </submittedName>
</protein>
<sequence length="97" mass="10243">MGDEGSVHIIRWVGCLLANGDIKNIVDPSLGGDFDINSVWKAVELAMACTSLTSAGRPTMHQVVTELNECLAAETAGTRSEPINSIGMVTESTPLAR</sequence>
<dbReference type="PANTHER" id="PTHR45631:SF202">
    <property type="entry name" value="SENESCENCE-INDUCED RECEPTOR-LIKE SERINE_THREONINE-PROTEIN KINASE"/>
    <property type="match status" value="1"/>
</dbReference>
<dbReference type="PANTHER" id="PTHR45631">
    <property type="entry name" value="OS07G0107800 PROTEIN-RELATED"/>
    <property type="match status" value="1"/>
</dbReference>
<name>A0A127AUR0_VERFO</name>
<evidence type="ECO:0000313" key="1">
    <source>
        <dbReference type="EMBL" id="AMM42914.1"/>
    </source>
</evidence>
<dbReference type="Gene3D" id="1.10.510.10">
    <property type="entry name" value="Transferase(Phosphotransferase) domain 1"/>
    <property type="match status" value="1"/>
</dbReference>
<reference evidence="1" key="1">
    <citation type="journal article" date="2015" name="Int J Genomics">
        <title>Genome-Wide Identification and Characterization of the LRR-RLK Gene Family in Two Vernicia Species.</title>
        <authorList>
            <person name="Zhu H."/>
            <person name="Wang Y."/>
            <person name="Yin H."/>
            <person name="Gao M."/>
            <person name="Zhang Q."/>
            <person name="Chen Y."/>
        </authorList>
    </citation>
    <scope>NUCLEOTIDE SEQUENCE</scope>
</reference>